<reference evidence="2" key="1">
    <citation type="submission" date="2023-07" db="EMBL/GenBank/DDBJ databases">
        <authorList>
            <consortium name="AG Swart"/>
            <person name="Singh M."/>
            <person name="Singh A."/>
            <person name="Seah K."/>
            <person name="Emmerich C."/>
        </authorList>
    </citation>
    <scope>NUCLEOTIDE SEQUENCE</scope>
    <source>
        <strain evidence="2">DP1</strain>
    </source>
</reference>
<evidence type="ECO:0000313" key="2">
    <source>
        <dbReference type="EMBL" id="CAI2361222.1"/>
    </source>
</evidence>
<proteinExistence type="predicted"/>
<feature type="region of interest" description="Disordered" evidence="1">
    <location>
        <begin position="344"/>
        <end position="368"/>
    </location>
</feature>
<feature type="compositionally biased region" description="Basic residues" evidence="1">
    <location>
        <begin position="215"/>
        <end position="226"/>
    </location>
</feature>
<feature type="region of interest" description="Disordered" evidence="1">
    <location>
        <begin position="215"/>
        <end position="304"/>
    </location>
</feature>
<feature type="compositionally biased region" description="Basic and acidic residues" evidence="1">
    <location>
        <begin position="136"/>
        <end position="154"/>
    </location>
</feature>
<feature type="region of interest" description="Disordered" evidence="1">
    <location>
        <begin position="1"/>
        <end position="27"/>
    </location>
</feature>
<keyword evidence="3" id="KW-1185">Reference proteome</keyword>
<gene>
    <name evidence="2" type="ORF">ECRASSUSDP1_LOCUS2532</name>
</gene>
<feature type="region of interest" description="Disordered" evidence="1">
    <location>
        <begin position="136"/>
        <end position="194"/>
    </location>
</feature>
<feature type="compositionally biased region" description="Low complexity" evidence="1">
    <location>
        <begin position="345"/>
        <end position="364"/>
    </location>
</feature>
<evidence type="ECO:0000313" key="3">
    <source>
        <dbReference type="Proteomes" id="UP001295684"/>
    </source>
</evidence>
<organism evidence="2 3">
    <name type="scientific">Euplotes crassus</name>
    <dbReference type="NCBI Taxonomy" id="5936"/>
    <lineage>
        <taxon>Eukaryota</taxon>
        <taxon>Sar</taxon>
        <taxon>Alveolata</taxon>
        <taxon>Ciliophora</taxon>
        <taxon>Intramacronucleata</taxon>
        <taxon>Spirotrichea</taxon>
        <taxon>Hypotrichia</taxon>
        <taxon>Euplotida</taxon>
        <taxon>Euplotidae</taxon>
        <taxon>Moneuplotes</taxon>
    </lineage>
</organism>
<dbReference type="AlphaFoldDB" id="A0AAD1U683"/>
<accession>A0AAD1U683</accession>
<dbReference type="EMBL" id="CAMPGE010002420">
    <property type="protein sequence ID" value="CAI2361222.1"/>
    <property type="molecule type" value="Genomic_DNA"/>
</dbReference>
<protein>
    <submittedName>
        <fullName evidence="2">Uncharacterized protein</fullName>
    </submittedName>
</protein>
<comment type="caution">
    <text evidence="2">The sequence shown here is derived from an EMBL/GenBank/DDBJ whole genome shotgun (WGS) entry which is preliminary data.</text>
</comment>
<sequence>MEERSICPGNVNLEDSEECSSIPDETSDLNELETYFCDYMGYENNSPNEENKHFRAYNNYMQRKLAHDSSGSLLTDRSLATDEEETPGVTNGFGIEMEKSMAKDADEDYIVAPNYETPRAPITPSPMNKLILTKSRNKECDKSDSQNYKNEHYGSLDQSGGINNLKPKGRSTYFTTKNTKRSHESSNLKRKPSLNHLFKQRLSFNFSPLSYKILQTKKKPKKRTHKPTLILPKPKAVRKYQSRTDRSNRGKFRGCAGRYDGTDQSQNKKDQSEKSIEESKHPSVHRKLETKLSNSKSTSQRRKITNCVSQRLYQHASESRERLKLVREKKLQAEIEYLAKNMVGSSSKKSMSNSSYRSSNSSRSQENVFKRLEKDRIYRTERVLYDEDSYTNKFHQKKRAKRRCKRNKPVASYKTDTLIDIQIHNKMRSNDYSPRIKQPSKPYYWQASSRNTKSRIEASYGTMESLISLSSATKRI</sequence>
<feature type="compositionally biased region" description="Basic and acidic residues" evidence="1">
    <location>
        <begin position="266"/>
        <end position="290"/>
    </location>
</feature>
<name>A0AAD1U683_EUPCR</name>
<dbReference type="Proteomes" id="UP001295684">
    <property type="component" value="Unassembled WGS sequence"/>
</dbReference>
<evidence type="ECO:0000256" key="1">
    <source>
        <dbReference type="SAM" id="MobiDB-lite"/>
    </source>
</evidence>